<evidence type="ECO:0000256" key="5">
    <source>
        <dbReference type="SAM" id="MobiDB-lite"/>
    </source>
</evidence>
<protein>
    <recommendedName>
        <fullName evidence="6">HMG box domain-containing protein</fullName>
    </recommendedName>
</protein>
<organism evidence="7 8">
    <name type="scientific">Haematococcus lacustris</name>
    <name type="common">Green alga</name>
    <name type="synonym">Haematococcus pluvialis</name>
    <dbReference type="NCBI Taxonomy" id="44745"/>
    <lineage>
        <taxon>Eukaryota</taxon>
        <taxon>Viridiplantae</taxon>
        <taxon>Chlorophyta</taxon>
        <taxon>core chlorophytes</taxon>
        <taxon>Chlorophyceae</taxon>
        <taxon>CS clade</taxon>
        <taxon>Chlamydomonadales</taxon>
        <taxon>Haematococcaceae</taxon>
        <taxon>Haematococcus</taxon>
    </lineage>
</organism>
<dbReference type="AlphaFoldDB" id="A0A699YF58"/>
<dbReference type="InterPro" id="IPR009071">
    <property type="entry name" value="HMG_box_dom"/>
</dbReference>
<keyword evidence="2 4" id="KW-0238">DNA-binding</keyword>
<proteinExistence type="predicted"/>
<evidence type="ECO:0000313" key="8">
    <source>
        <dbReference type="Proteomes" id="UP000485058"/>
    </source>
</evidence>
<dbReference type="InterPro" id="IPR050342">
    <property type="entry name" value="HMGB"/>
</dbReference>
<feature type="DNA-binding region" description="HMG box" evidence="4">
    <location>
        <begin position="497"/>
        <end position="552"/>
    </location>
</feature>
<keyword evidence="3 4" id="KW-0539">Nucleus</keyword>
<reference evidence="7 8" key="1">
    <citation type="submission" date="2020-02" db="EMBL/GenBank/DDBJ databases">
        <title>Draft genome sequence of Haematococcus lacustris strain NIES-144.</title>
        <authorList>
            <person name="Morimoto D."/>
            <person name="Nakagawa S."/>
            <person name="Yoshida T."/>
            <person name="Sawayama S."/>
        </authorList>
    </citation>
    <scope>NUCLEOTIDE SEQUENCE [LARGE SCALE GENOMIC DNA]</scope>
    <source>
        <strain evidence="7 8">NIES-144</strain>
    </source>
</reference>
<feature type="region of interest" description="Disordered" evidence="5">
    <location>
        <begin position="604"/>
        <end position="656"/>
    </location>
</feature>
<feature type="DNA-binding region" description="HMG box" evidence="4">
    <location>
        <begin position="405"/>
        <end position="454"/>
    </location>
</feature>
<name>A0A699YF58_HAELA</name>
<dbReference type="PROSITE" id="PS50118">
    <property type="entry name" value="HMG_BOX_2"/>
    <property type="match status" value="2"/>
</dbReference>
<gene>
    <name evidence="7" type="ORF">HaLaN_03684</name>
</gene>
<evidence type="ECO:0000259" key="6">
    <source>
        <dbReference type="PROSITE" id="PS50118"/>
    </source>
</evidence>
<dbReference type="SUPFAM" id="SSF47095">
    <property type="entry name" value="HMG-box"/>
    <property type="match status" value="2"/>
</dbReference>
<feature type="domain" description="HMG box" evidence="6">
    <location>
        <begin position="405"/>
        <end position="454"/>
    </location>
</feature>
<feature type="domain" description="HMG box" evidence="6">
    <location>
        <begin position="497"/>
        <end position="552"/>
    </location>
</feature>
<evidence type="ECO:0000256" key="2">
    <source>
        <dbReference type="ARBA" id="ARBA00023125"/>
    </source>
</evidence>
<evidence type="ECO:0000256" key="3">
    <source>
        <dbReference type="ARBA" id="ARBA00023242"/>
    </source>
</evidence>
<accession>A0A699YF58</accession>
<keyword evidence="8" id="KW-1185">Reference proteome</keyword>
<feature type="compositionally biased region" description="Low complexity" evidence="5">
    <location>
        <begin position="339"/>
        <end position="396"/>
    </location>
</feature>
<evidence type="ECO:0000256" key="1">
    <source>
        <dbReference type="ARBA" id="ARBA00004123"/>
    </source>
</evidence>
<sequence length="870" mass="92192">MMTQGQAEEVICRVLVALATQLCGWVIAWPCVTRQVPANAEAQVEELDEADLLAQLGEEEGIPMTQVDITEAHGGADACVDTAVAMALAPLPSRQSTPVPLSQPFLSQPANPEPCAAFTVEEQPSAEAADMSKDACDGAELGGAMPADHVEQVDLPAMEPNNQAVEPNNQAVEPNIQAVEPASQGKPPEVVRPTLPACNTKRKGLQVPVNKAVVPLATPGSTGSATSAPVKKKAGLQVAPGIPLAAKPTGPPVRKPAALPTSKPVLKPAGLFAMWLQVCWKPSIASVARCASLSFLTCLLFGDCAAAVTTTLKPAESLPAPPASSTEMQHEECHSSAAPVVDVHPVPTPTPNAATTHSTPSEVQTAPSAPKPQKAAKKVSAAANSAPPKLAAAATDDTSKKAEKRPRAASGYQLWCNDMRVVLKETEPGLSMPETSKRLAEMWKGASDEEKAPFLVSWDGSHGYESVSNAKKKAKKGQALTATVTPAVVVLPSVPRRRPPASAFSIFMADRRPELKAEMPDASVLELNAALEVEWRNISEEEKASWVAEAQERAAAAEMTYQLATAQDAAGLEFEEGVCHDDPTSATDNDHGMKMIADAAARIQGPVIMGKRPAAPAPKPKGRKRPRKGAKGAKQPTQAEAEASDGDQQGQEDDEDHQITVEPEVILCHDNKGQYWVKMRGSTNLYDFKFVKADRVKQLRNQPAMEHAHDDGFNGWGSKLLELADQYEAYRAQFGTDFLECQDPQGGLVGAAMAGPTHPPAAMHISLNIDLGAFAFCCHPCPVDQGCLSMDAMIKGSMMDVCALLGTLRDKDAGGLLSSKPTRKTSAARGADDIMITVPAIMLSFVGQRMVNVWRDRALQAEAELAALQS</sequence>
<dbReference type="CDD" id="cd00084">
    <property type="entry name" value="HMG-box_SF"/>
    <property type="match status" value="2"/>
</dbReference>
<dbReference type="Gene3D" id="1.10.30.10">
    <property type="entry name" value="High mobility group box domain"/>
    <property type="match status" value="2"/>
</dbReference>
<dbReference type="SMART" id="SM00398">
    <property type="entry name" value="HMG"/>
    <property type="match status" value="2"/>
</dbReference>
<dbReference type="Pfam" id="PF00505">
    <property type="entry name" value="HMG_box"/>
    <property type="match status" value="2"/>
</dbReference>
<evidence type="ECO:0000256" key="4">
    <source>
        <dbReference type="PROSITE-ProRule" id="PRU00267"/>
    </source>
</evidence>
<dbReference type="Proteomes" id="UP000485058">
    <property type="component" value="Unassembled WGS sequence"/>
</dbReference>
<dbReference type="InterPro" id="IPR036910">
    <property type="entry name" value="HMG_box_dom_sf"/>
</dbReference>
<comment type="subcellular location">
    <subcellularLocation>
        <location evidence="1">Nucleus</location>
    </subcellularLocation>
</comment>
<dbReference type="GO" id="GO:0005634">
    <property type="term" value="C:nucleus"/>
    <property type="evidence" value="ECO:0007669"/>
    <property type="project" value="UniProtKB-SubCell"/>
</dbReference>
<dbReference type="PANTHER" id="PTHR48112">
    <property type="entry name" value="HIGH MOBILITY GROUP PROTEIN DSP1"/>
    <property type="match status" value="1"/>
</dbReference>
<comment type="caution">
    <text evidence="7">The sequence shown here is derived from an EMBL/GenBank/DDBJ whole genome shotgun (WGS) entry which is preliminary data.</text>
</comment>
<feature type="compositionally biased region" description="Basic residues" evidence="5">
    <location>
        <begin position="620"/>
        <end position="631"/>
    </location>
</feature>
<dbReference type="EMBL" id="BLLF01000177">
    <property type="protein sequence ID" value="GFH08683.1"/>
    <property type="molecule type" value="Genomic_DNA"/>
</dbReference>
<feature type="compositionally biased region" description="Acidic residues" evidence="5">
    <location>
        <begin position="642"/>
        <end position="656"/>
    </location>
</feature>
<dbReference type="PANTHER" id="PTHR48112:SF32">
    <property type="entry name" value="HIGH MOBILITY GROUP PROTEIN B3"/>
    <property type="match status" value="1"/>
</dbReference>
<evidence type="ECO:0000313" key="7">
    <source>
        <dbReference type="EMBL" id="GFH08683.1"/>
    </source>
</evidence>
<dbReference type="GO" id="GO:0003677">
    <property type="term" value="F:DNA binding"/>
    <property type="evidence" value="ECO:0007669"/>
    <property type="project" value="UniProtKB-UniRule"/>
</dbReference>
<feature type="region of interest" description="Disordered" evidence="5">
    <location>
        <begin position="316"/>
        <end position="406"/>
    </location>
</feature>